<evidence type="ECO:0000256" key="1">
    <source>
        <dbReference type="ARBA" id="ARBA00004651"/>
    </source>
</evidence>
<dbReference type="PANTHER" id="PTHR24221">
    <property type="entry name" value="ATP-BINDING CASSETTE SUB-FAMILY B"/>
    <property type="match status" value="1"/>
</dbReference>
<dbReference type="InterPro" id="IPR017871">
    <property type="entry name" value="ABC_transporter-like_CS"/>
</dbReference>
<sequence length="586" mass="62332">MRSGRWPRCSTVPAARADVTDARARDASPLRAMLDTLPRGERRKIAAYVGLSLASALVGSIAALLLVPLVQPAHALSLPGFLLPSPQGDGPVIVFAVATAVFALLRWHASQRGAQLTARYGMALRRRVQARLVEAPLPALANATSAEIANVLTHNTEIAVQGFSALQQLLVAGSTAAVNVAFAFWVAPPLMLAVPVFALAGLVASRAFAHEQAEVGKAYVAGMTRLFWHSEDLPRRLRHVRSFGREEAEKASYGEVAADLCRGYARQLELIASGRLLLELVAAAGIAGLFMLARRWHGIDAASLVAVCLLLGRLLPYVATTRQSFQQLRSAAPALALWQRYMNIDAEPAAADAAAPAPVAVTIRHMRVRPPARGVEVSALDLVPGELTLIAGDSGIGKTSLVDVLAGMVSPETFAARMGTADIDFTTYRGLVRKGAYVSQGVRLWQHSVRECLAWAAPEADEASLREVLSDVGLARRLDDVAEGLDTALAGASSRLSGGELQRLLLAQVILRRPRLAVLDEATSALDAASELRVLAVLKRRLPETILLVVSHRPGVAALAEQTVALAHGRAVVSRARDTAWASSSL</sequence>
<dbReference type="InterPro" id="IPR003439">
    <property type="entry name" value="ABC_transporter-like_ATP-bd"/>
</dbReference>
<dbReference type="Proteomes" id="UP001429601">
    <property type="component" value="Unassembled WGS sequence"/>
</dbReference>
<keyword evidence="3" id="KW-0547">Nucleotide-binding</keyword>
<feature type="transmembrane region" description="Helical" evidence="7">
    <location>
        <begin position="90"/>
        <end position="109"/>
    </location>
</feature>
<name>A0ABX0Q627_9GAMM</name>
<dbReference type="Gene3D" id="3.40.50.300">
    <property type="entry name" value="P-loop containing nucleotide triphosphate hydrolases"/>
    <property type="match status" value="1"/>
</dbReference>
<dbReference type="InterPro" id="IPR011527">
    <property type="entry name" value="ABC1_TM_dom"/>
</dbReference>
<evidence type="ECO:0000313" key="11">
    <source>
        <dbReference type="Proteomes" id="UP001429601"/>
    </source>
</evidence>
<dbReference type="Pfam" id="PF00005">
    <property type="entry name" value="ABC_tran"/>
    <property type="match status" value="1"/>
</dbReference>
<evidence type="ECO:0000256" key="2">
    <source>
        <dbReference type="ARBA" id="ARBA00022692"/>
    </source>
</evidence>
<evidence type="ECO:0000256" key="3">
    <source>
        <dbReference type="ARBA" id="ARBA00022741"/>
    </source>
</evidence>
<dbReference type="Gene3D" id="1.20.1560.10">
    <property type="entry name" value="ABC transporter type 1, transmembrane domain"/>
    <property type="match status" value="1"/>
</dbReference>
<dbReference type="SMART" id="SM00382">
    <property type="entry name" value="AAA"/>
    <property type="match status" value="1"/>
</dbReference>
<protein>
    <submittedName>
        <fullName evidence="10">ABC transporter ATP-binding protein</fullName>
    </submittedName>
</protein>
<dbReference type="InterPro" id="IPR039421">
    <property type="entry name" value="Type_1_exporter"/>
</dbReference>
<dbReference type="PROSITE" id="PS50929">
    <property type="entry name" value="ABC_TM1F"/>
    <property type="match status" value="1"/>
</dbReference>
<dbReference type="PROSITE" id="PS00211">
    <property type="entry name" value="ABC_TRANSPORTER_1"/>
    <property type="match status" value="1"/>
</dbReference>
<keyword evidence="11" id="KW-1185">Reference proteome</keyword>
<evidence type="ECO:0000259" key="8">
    <source>
        <dbReference type="PROSITE" id="PS50893"/>
    </source>
</evidence>
<dbReference type="InterPro" id="IPR036640">
    <property type="entry name" value="ABC1_TM_sf"/>
</dbReference>
<accession>A0ABX0Q627</accession>
<evidence type="ECO:0000256" key="5">
    <source>
        <dbReference type="ARBA" id="ARBA00022989"/>
    </source>
</evidence>
<keyword evidence="6 7" id="KW-0472">Membrane</keyword>
<dbReference type="GO" id="GO:0005524">
    <property type="term" value="F:ATP binding"/>
    <property type="evidence" value="ECO:0007669"/>
    <property type="project" value="UniProtKB-KW"/>
</dbReference>
<evidence type="ECO:0000256" key="4">
    <source>
        <dbReference type="ARBA" id="ARBA00022840"/>
    </source>
</evidence>
<keyword evidence="4 10" id="KW-0067">ATP-binding</keyword>
<feature type="transmembrane region" description="Helical" evidence="7">
    <location>
        <begin position="45"/>
        <end position="70"/>
    </location>
</feature>
<dbReference type="InterPro" id="IPR027417">
    <property type="entry name" value="P-loop_NTPase"/>
</dbReference>
<dbReference type="EMBL" id="JAAQQR010000003">
    <property type="protein sequence ID" value="NID05191.1"/>
    <property type="molecule type" value="Genomic_DNA"/>
</dbReference>
<reference evidence="10 11" key="1">
    <citation type="journal article" date="2011" name="Curr. Microbiol.">
        <title>Luteibacter jiangsuensis sp. nov.: a methamidophos-degrading bacterium isolated from a methamidophos-manufacturing factory.</title>
        <authorList>
            <person name="Wang L."/>
            <person name="Wang G.L."/>
            <person name="Li S.P."/>
            <person name="Jiang J.D."/>
        </authorList>
    </citation>
    <scope>NUCLEOTIDE SEQUENCE [LARGE SCALE GENOMIC DNA]</scope>
    <source>
        <strain evidence="10 11">CGMCC 1.10133</strain>
    </source>
</reference>
<organism evidence="10 11">
    <name type="scientific">Luteibacter jiangsuensis</name>
    <dbReference type="NCBI Taxonomy" id="637577"/>
    <lineage>
        <taxon>Bacteria</taxon>
        <taxon>Pseudomonadati</taxon>
        <taxon>Pseudomonadota</taxon>
        <taxon>Gammaproteobacteria</taxon>
        <taxon>Lysobacterales</taxon>
        <taxon>Rhodanobacteraceae</taxon>
        <taxon>Luteibacter</taxon>
    </lineage>
</organism>
<feature type="transmembrane region" description="Helical" evidence="7">
    <location>
        <begin position="192"/>
        <end position="209"/>
    </location>
</feature>
<comment type="subcellular location">
    <subcellularLocation>
        <location evidence="1">Cell membrane</location>
        <topology evidence="1">Multi-pass membrane protein</topology>
    </subcellularLocation>
</comment>
<evidence type="ECO:0000313" key="10">
    <source>
        <dbReference type="EMBL" id="NID05191.1"/>
    </source>
</evidence>
<gene>
    <name evidence="10" type="ORF">HBF26_09855</name>
</gene>
<comment type="caution">
    <text evidence="10">The sequence shown here is derived from an EMBL/GenBank/DDBJ whole genome shotgun (WGS) entry which is preliminary data.</text>
</comment>
<evidence type="ECO:0000259" key="9">
    <source>
        <dbReference type="PROSITE" id="PS50929"/>
    </source>
</evidence>
<proteinExistence type="predicted"/>
<dbReference type="PANTHER" id="PTHR24221:SF632">
    <property type="entry name" value="ATP-DEPENDENT LIPID A-CORE FLIPPASE"/>
    <property type="match status" value="1"/>
</dbReference>
<evidence type="ECO:0000256" key="7">
    <source>
        <dbReference type="SAM" id="Phobius"/>
    </source>
</evidence>
<evidence type="ECO:0000256" key="6">
    <source>
        <dbReference type="ARBA" id="ARBA00023136"/>
    </source>
</evidence>
<dbReference type="SUPFAM" id="SSF90123">
    <property type="entry name" value="ABC transporter transmembrane region"/>
    <property type="match status" value="1"/>
</dbReference>
<keyword evidence="2 7" id="KW-0812">Transmembrane</keyword>
<dbReference type="PROSITE" id="PS50893">
    <property type="entry name" value="ABC_TRANSPORTER_2"/>
    <property type="match status" value="1"/>
</dbReference>
<dbReference type="InterPro" id="IPR003593">
    <property type="entry name" value="AAA+_ATPase"/>
</dbReference>
<keyword evidence="5 7" id="KW-1133">Transmembrane helix</keyword>
<dbReference type="SUPFAM" id="SSF52540">
    <property type="entry name" value="P-loop containing nucleoside triphosphate hydrolases"/>
    <property type="match status" value="1"/>
</dbReference>
<feature type="domain" description="ABC transporter" evidence="8">
    <location>
        <begin position="359"/>
        <end position="586"/>
    </location>
</feature>
<feature type="domain" description="ABC transmembrane type-1" evidence="9">
    <location>
        <begin position="51"/>
        <end position="330"/>
    </location>
</feature>